<dbReference type="GO" id="GO:0000166">
    <property type="term" value="F:nucleotide binding"/>
    <property type="evidence" value="ECO:0007669"/>
    <property type="project" value="InterPro"/>
</dbReference>
<dbReference type="InterPro" id="IPR036844">
    <property type="entry name" value="Hint_dom_sf"/>
</dbReference>
<dbReference type="PANTHER" id="PTHR10322:SF23">
    <property type="entry name" value="DNA POLYMERASE DELTA CATALYTIC SUBUNIT"/>
    <property type="match status" value="1"/>
</dbReference>
<dbReference type="Pfam" id="PF00136">
    <property type="entry name" value="DNA_pol_B"/>
    <property type="match status" value="2"/>
</dbReference>
<dbReference type="InterPro" id="IPR012337">
    <property type="entry name" value="RNaseH-like_sf"/>
</dbReference>
<comment type="catalytic activity">
    <reaction evidence="7">
        <text>DNA(n) + a 2'-deoxyribonucleoside 5'-triphosphate = DNA(n+1) + diphosphate</text>
        <dbReference type="Rhea" id="RHEA:22508"/>
        <dbReference type="Rhea" id="RHEA-COMP:17339"/>
        <dbReference type="Rhea" id="RHEA-COMP:17340"/>
        <dbReference type="ChEBI" id="CHEBI:33019"/>
        <dbReference type="ChEBI" id="CHEBI:61560"/>
        <dbReference type="ChEBI" id="CHEBI:173112"/>
        <dbReference type="EC" id="2.7.7.7"/>
    </reaction>
</comment>
<proteinExistence type="inferred from homology"/>
<name>A0A6C0KVV3_9ZZZZ</name>
<dbReference type="SUPFAM" id="SSF53098">
    <property type="entry name" value="Ribonuclease H-like"/>
    <property type="match status" value="1"/>
</dbReference>
<keyword evidence="6" id="KW-0238">DNA-binding</keyword>
<dbReference type="PROSITE" id="PS50818">
    <property type="entry name" value="INTEIN_C_TER"/>
    <property type="match status" value="1"/>
</dbReference>
<sequence>MESIFRLFDFNVLNEKEQSDNSDEENISVKKDNCKFLIQMFGINEKGESCSIIAENFKPFFYIKVDETWKQENKESFLIFIKNKIGKYYQDSICDCKLIKKKKLYGFDGGKEHKFLFISFENIQAFNKAKNLWYDKNRKLLENGLIWEKTQTYLYEANIPPLLRFFHIKDISPSGWVALPKKKTIEIKMDRKTNCTYEFVIDYKSILALNENETRVSYKICSFDIEASSSHGDFPIPIKSYKKLATNIIEYFESFSENLTPELCKSKLREILLCAFNYKNTMSMIDIVYPKTVISEDVVKSKTEIWISKLVRSSKKVDDELDGQLNIEEMFESMNAEEEEDDEEGCGYSGYKKKKPRQEINGTVVDILCDKKYDRETKLREIDISLCSMFPRLEGDKVTFIGSTFLKYGEQEPYLNHCIALNTCSDLPLENCQLETYKTEDKVLLAWTNLIQRENPDIIIGYNIFGFDYPFMFSRAEENGCVREFLKLSRNKDEICANLDRDTQRYKLEEQSIKIASGQHDLKYIKMNGRIQVDLYNFFRREENLTSYKLDYVAGHFIGDYVKSLEYHEREKTTQIKTGNMTGLLEGSFVHFEEIGHSTDYYSDGAKFKVANVNKSEKHFSVYGNITPDFSKKVRWCLAKDDVTPKEIFQMTNGTADDRAVIAKYCIQDCNLVHYLMNKADILTGFIEMSKICSVPISFLVLRGQGIKLTSYVAKKCREKGTLMPVLEKLDSDDGYEGAIVLDPKCDLYLEDPVACVDYASLYPSSMMSENLSHDSKVWTKEYNLNNELLTITGDTDESGEVFIYDNLPEYEYVDICYDTFKYVRKSPTSAAEKVKSGYKICRFAQFPEGNRAIMPSILEELLLARKTTRKLIPQQTDEFMKNVLDKRQLGYKVTANSLYGQCGARTSTFYEKDIAASTTATGRKLLTYAKRIIEETYGNTICDTTKYGPVLSKAEYIYGDSVASYTPIILRINKESVEHCVIENLSLLYGDDVWITCEEPGKQTKEFCELHNVESWSESGWTPVKRVIRHTLAEHKKMIRIHTSQSEVDVTDDHSLLDKNGCEISPNVCCIGTELLSCRLNQEKSSEKVVNLTPIPYEGYVYDLTTDNHHFAAGIGNLIVHNTDSVFFTFNLRTTEGEPIKGKKALEITIELAKEVGHLASQFLKEPHDLEYEKTFMPFCLLSKKRYVGMLYEDDPDKCKRKEMGIVLKRRDNAPIVKDVYGGIIDILMKEQDIKKATEFLRSCLRNVVDENYPIEKLIITKSLRSGYKNPNQIAHKVLADRMTARDPGNKPSSGDRIPFVYVHNPNKKALQGEKIETPTYIKEANLKIDYSHYITNQIMKPVQQVFALVLEKMWEMQGKRGKILKFKNEIQQLKKSTPEDKFEDKLEKLKNNEVKALLFDEFLRETNNQKQGQRAITQLFTKGK</sequence>
<dbReference type="InterPro" id="IPR006172">
    <property type="entry name" value="DNA-dir_DNA_pol_B"/>
</dbReference>
<evidence type="ECO:0000256" key="3">
    <source>
        <dbReference type="ARBA" id="ARBA00022679"/>
    </source>
</evidence>
<organism evidence="9">
    <name type="scientific">viral metagenome</name>
    <dbReference type="NCBI Taxonomy" id="1070528"/>
    <lineage>
        <taxon>unclassified sequences</taxon>
        <taxon>metagenomes</taxon>
        <taxon>organismal metagenomes</taxon>
    </lineage>
</organism>
<dbReference type="SMART" id="SM00486">
    <property type="entry name" value="POLBc"/>
    <property type="match status" value="1"/>
</dbReference>
<dbReference type="GO" id="GO:0045004">
    <property type="term" value="P:DNA replication proofreading"/>
    <property type="evidence" value="ECO:0007669"/>
    <property type="project" value="TreeGrafter"/>
</dbReference>
<evidence type="ECO:0000256" key="4">
    <source>
        <dbReference type="ARBA" id="ARBA00022695"/>
    </source>
</evidence>
<dbReference type="PANTHER" id="PTHR10322">
    <property type="entry name" value="DNA POLYMERASE CATALYTIC SUBUNIT"/>
    <property type="match status" value="1"/>
</dbReference>
<evidence type="ECO:0000259" key="8">
    <source>
        <dbReference type="SMART" id="SM00305"/>
    </source>
</evidence>
<dbReference type="SUPFAM" id="SSF56672">
    <property type="entry name" value="DNA/RNA polymerases"/>
    <property type="match status" value="1"/>
</dbReference>
<keyword evidence="3" id="KW-0808">Transferase</keyword>
<dbReference type="Gene3D" id="1.10.132.60">
    <property type="entry name" value="DNA polymerase family B, C-terminal domain"/>
    <property type="match status" value="1"/>
</dbReference>
<dbReference type="InterPro" id="IPR050240">
    <property type="entry name" value="DNA_pol_type-B"/>
</dbReference>
<dbReference type="GO" id="GO:0043625">
    <property type="term" value="C:delta DNA polymerase complex"/>
    <property type="evidence" value="ECO:0007669"/>
    <property type="project" value="TreeGrafter"/>
</dbReference>
<dbReference type="InterPro" id="IPR030934">
    <property type="entry name" value="Intein_C"/>
</dbReference>
<keyword evidence="5" id="KW-0239">DNA-directed DNA polymerase</keyword>
<dbReference type="InterPro" id="IPR006134">
    <property type="entry name" value="DNA-dir_DNA_pol_B_multi_dom"/>
</dbReference>
<dbReference type="EC" id="2.7.7.7" evidence="2"/>
<dbReference type="GO" id="GO:0006287">
    <property type="term" value="P:base-excision repair, gap-filling"/>
    <property type="evidence" value="ECO:0007669"/>
    <property type="project" value="TreeGrafter"/>
</dbReference>
<feature type="domain" description="Hint" evidence="8">
    <location>
        <begin position="1082"/>
        <end position="1129"/>
    </location>
</feature>
<dbReference type="SUPFAM" id="SSF51294">
    <property type="entry name" value="Hedgehog/intein (Hint) domain"/>
    <property type="match status" value="1"/>
</dbReference>
<keyword evidence="4" id="KW-0548">Nucleotidyltransferase</keyword>
<dbReference type="GO" id="GO:0008296">
    <property type="term" value="F:3'-5'-DNA exonuclease activity"/>
    <property type="evidence" value="ECO:0007669"/>
    <property type="project" value="TreeGrafter"/>
</dbReference>
<dbReference type="SMART" id="SM00305">
    <property type="entry name" value="HintC"/>
    <property type="match status" value="1"/>
</dbReference>
<dbReference type="GO" id="GO:0003887">
    <property type="term" value="F:DNA-directed DNA polymerase activity"/>
    <property type="evidence" value="ECO:0007669"/>
    <property type="project" value="UniProtKB-KW"/>
</dbReference>
<dbReference type="Gene3D" id="3.30.420.10">
    <property type="entry name" value="Ribonuclease H-like superfamily/Ribonuclease H"/>
    <property type="match status" value="2"/>
</dbReference>
<evidence type="ECO:0000256" key="7">
    <source>
        <dbReference type="ARBA" id="ARBA00049244"/>
    </source>
</evidence>
<evidence type="ECO:0000256" key="2">
    <source>
        <dbReference type="ARBA" id="ARBA00012417"/>
    </source>
</evidence>
<evidence type="ECO:0000256" key="6">
    <source>
        <dbReference type="ARBA" id="ARBA00023125"/>
    </source>
</evidence>
<reference evidence="9" key="1">
    <citation type="journal article" date="2020" name="Nature">
        <title>Giant virus diversity and host interactions through global metagenomics.</title>
        <authorList>
            <person name="Schulz F."/>
            <person name="Roux S."/>
            <person name="Paez-Espino D."/>
            <person name="Jungbluth S."/>
            <person name="Walsh D.A."/>
            <person name="Denef V.J."/>
            <person name="McMahon K.D."/>
            <person name="Konstantinidis K.T."/>
            <person name="Eloe-Fadrosh E.A."/>
            <person name="Kyrpides N.C."/>
            <person name="Woyke T."/>
        </authorList>
    </citation>
    <scope>NUCLEOTIDE SEQUENCE</scope>
    <source>
        <strain evidence="9">GVMAG-S-3300013094-109</strain>
    </source>
</reference>
<dbReference type="InterPro" id="IPR003586">
    <property type="entry name" value="Hint_dom_C"/>
</dbReference>
<dbReference type="EMBL" id="MN740989">
    <property type="protein sequence ID" value="QHU21266.1"/>
    <property type="molecule type" value="Genomic_DNA"/>
</dbReference>
<dbReference type="Gene3D" id="2.170.16.10">
    <property type="entry name" value="Hedgehog/Intein (Hint) domain"/>
    <property type="match status" value="1"/>
</dbReference>
<evidence type="ECO:0000256" key="1">
    <source>
        <dbReference type="ARBA" id="ARBA00005755"/>
    </source>
</evidence>
<evidence type="ECO:0000256" key="5">
    <source>
        <dbReference type="ARBA" id="ARBA00022932"/>
    </source>
</evidence>
<dbReference type="InterPro" id="IPR036397">
    <property type="entry name" value="RNaseH_sf"/>
</dbReference>
<dbReference type="Gene3D" id="3.90.1600.10">
    <property type="entry name" value="Palm domain of DNA polymerase"/>
    <property type="match status" value="3"/>
</dbReference>
<dbReference type="GO" id="GO:0006297">
    <property type="term" value="P:nucleotide-excision repair, DNA gap filling"/>
    <property type="evidence" value="ECO:0007669"/>
    <property type="project" value="TreeGrafter"/>
</dbReference>
<accession>A0A6C0KVV3</accession>
<dbReference type="CDD" id="cd00081">
    <property type="entry name" value="Hint"/>
    <property type="match status" value="1"/>
</dbReference>
<dbReference type="InterPro" id="IPR023211">
    <property type="entry name" value="DNA_pol_palm_dom_sf"/>
</dbReference>
<evidence type="ECO:0000313" key="9">
    <source>
        <dbReference type="EMBL" id="QHU21266.1"/>
    </source>
</evidence>
<dbReference type="NCBIfam" id="TIGR01443">
    <property type="entry name" value="intein_Cterm"/>
    <property type="match status" value="1"/>
</dbReference>
<dbReference type="InterPro" id="IPR006133">
    <property type="entry name" value="DNA-dir_DNA_pol_B_exonuc"/>
</dbReference>
<dbReference type="Pfam" id="PF03104">
    <property type="entry name" value="DNA_pol_B_exo1"/>
    <property type="match status" value="2"/>
</dbReference>
<dbReference type="InterPro" id="IPR042087">
    <property type="entry name" value="DNA_pol_B_thumb"/>
</dbReference>
<dbReference type="InterPro" id="IPR043502">
    <property type="entry name" value="DNA/RNA_pol_sf"/>
</dbReference>
<protein>
    <recommendedName>
        <fullName evidence="2">DNA-directed DNA polymerase</fullName>
        <ecNumber evidence="2">2.7.7.7</ecNumber>
    </recommendedName>
</protein>
<comment type="similarity">
    <text evidence="1">Belongs to the DNA polymerase type-B family.</text>
</comment>
<dbReference type="GO" id="GO:0003677">
    <property type="term" value="F:DNA binding"/>
    <property type="evidence" value="ECO:0007669"/>
    <property type="project" value="UniProtKB-KW"/>
</dbReference>
<dbReference type="Gene3D" id="3.30.342.10">
    <property type="entry name" value="DNA Polymerase, chain B, domain 1"/>
    <property type="match status" value="1"/>
</dbReference>